<sequence>MSGLPLFMAEAERLTSLRKPLDGRPDVVAPRMTDPAGAECMRGVPWSLDLFRYMFKVSKVGAHEGNSYAVVSSQAELGMAVFPSSLKLWKAKFVFISGFPGDRHPFHARFPDCHTFIRHPRPPATPELQAHAQKLLEDCRPKPPHVYTVCTEQNLAEVGILISFEHQFELTEAVLGGRPKHGLEESAPRRSVPYIKVLLFGAIFSNRYFVLAGDMNPVDVIRKAKLLARTRSRGEGVQPKPPSEDASGSVASAPNLEIVPARNLRKRKVIQVEDEDTASEQDTVPSQLPLSKRPTGPQDGKCPTSFDKVDGDANAETEVASLSAVLKDEDEILASLQGLVDGFHKKVSAKLSSISNHRAGGEFSSGVDYLASVETELSRLRKLAETEHEQAAELEMQAVAKSEEVFEGRISELDVELAEAVSAQRSVEAERDQLLAKKEQAVAEKERALSDFLQSPSFKEACLEKMAAYYEDWLETEAGTEKMGVEGTKWFESGVYHGIQLVLRRTRRVDPSFPPLGVDIPEMHDPNLNAELGENPDYLGTPDHEDMGADDADDEQPSNALP</sequence>
<dbReference type="AlphaFoldDB" id="A0A484LQN5"/>
<evidence type="ECO:0000256" key="1">
    <source>
        <dbReference type="SAM" id="Coils"/>
    </source>
</evidence>
<name>A0A484LQN5_9ASTE</name>
<feature type="compositionally biased region" description="Polar residues" evidence="2">
    <location>
        <begin position="280"/>
        <end position="289"/>
    </location>
</feature>
<keyword evidence="1" id="KW-0175">Coiled coil</keyword>
<feature type="coiled-coil region" evidence="1">
    <location>
        <begin position="370"/>
        <end position="397"/>
    </location>
</feature>
<dbReference type="EMBL" id="OOIL02001823">
    <property type="protein sequence ID" value="VFQ78675.1"/>
    <property type="molecule type" value="Genomic_DNA"/>
</dbReference>
<feature type="region of interest" description="Disordered" evidence="2">
    <location>
        <begin position="272"/>
        <end position="307"/>
    </location>
</feature>
<organism evidence="3 4">
    <name type="scientific">Cuscuta campestris</name>
    <dbReference type="NCBI Taxonomy" id="132261"/>
    <lineage>
        <taxon>Eukaryota</taxon>
        <taxon>Viridiplantae</taxon>
        <taxon>Streptophyta</taxon>
        <taxon>Embryophyta</taxon>
        <taxon>Tracheophyta</taxon>
        <taxon>Spermatophyta</taxon>
        <taxon>Magnoliopsida</taxon>
        <taxon>eudicotyledons</taxon>
        <taxon>Gunneridae</taxon>
        <taxon>Pentapetalae</taxon>
        <taxon>asterids</taxon>
        <taxon>lamiids</taxon>
        <taxon>Solanales</taxon>
        <taxon>Convolvulaceae</taxon>
        <taxon>Cuscuteae</taxon>
        <taxon>Cuscuta</taxon>
        <taxon>Cuscuta subgen. Grammica</taxon>
        <taxon>Cuscuta sect. Cleistogrammica</taxon>
    </lineage>
</organism>
<protein>
    <submittedName>
        <fullName evidence="3">Uncharacterized protein</fullName>
    </submittedName>
</protein>
<feature type="region of interest" description="Disordered" evidence="2">
    <location>
        <begin position="517"/>
        <end position="562"/>
    </location>
</feature>
<evidence type="ECO:0000313" key="4">
    <source>
        <dbReference type="Proteomes" id="UP000595140"/>
    </source>
</evidence>
<gene>
    <name evidence="3" type="ORF">CCAM_LOCUS20451</name>
</gene>
<feature type="coiled-coil region" evidence="1">
    <location>
        <begin position="424"/>
        <end position="451"/>
    </location>
</feature>
<evidence type="ECO:0000313" key="3">
    <source>
        <dbReference type="EMBL" id="VFQ78675.1"/>
    </source>
</evidence>
<proteinExistence type="predicted"/>
<keyword evidence="4" id="KW-1185">Reference proteome</keyword>
<feature type="region of interest" description="Disordered" evidence="2">
    <location>
        <begin position="230"/>
        <end position="254"/>
    </location>
</feature>
<accession>A0A484LQN5</accession>
<evidence type="ECO:0000256" key="2">
    <source>
        <dbReference type="SAM" id="MobiDB-lite"/>
    </source>
</evidence>
<dbReference type="Proteomes" id="UP000595140">
    <property type="component" value="Unassembled WGS sequence"/>
</dbReference>
<reference evidence="3 4" key="1">
    <citation type="submission" date="2018-04" db="EMBL/GenBank/DDBJ databases">
        <authorList>
            <person name="Vogel A."/>
        </authorList>
    </citation>
    <scope>NUCLEOTIDE SEQUENCE [LARGE SCALE GENOMIC DNA]</scope>
</reference>